<dbReference type="AlphaFoldDB" id="A0A7D8YXN8"/>
<evidence type="ECO:0000313" key="3">
    <source>
        <dbReference type="Proteomes" id="UP000481288"/>
    </source>
</evidence>
<keyword evidence="1" id="KW-1133">Transmembrane helix</keyword>
<protein>
    <submittedName>
        <fullName evidence="2">Uncharacterized protein</fullName>
    </submittedName>
</protein>
<dbReference type="Pfam" id="PF01544">
    <property type="entry name" value="CorA"/>
    <property type="match status" value="1"/>
</dbReference>
<comment type="caution">
    <text evidence="2">The sequence shown here is derived from an EMBL/GenBank/DDBJ whole genome shotgun (WGS) entry which is preliminary data.</text>
</comment>
<keyword evidence="3" id="KW-1185">Reference proteome</keyword>
<dbReference type="Gene3D" id="1.20.58.340">
    <property type="entry name" value="Magnesium transport protein CorA, transmembrane region"/>
    <property type="match status" value="1"/>
</dbReference>
<dbReference type="Proteomes" id="UP000481288">
    <property type="component" value="Unassembled WGS sequence"/>
</dbReference>
<dbReference type="GO" id="GO:0016020">
    <property type="term" value="C:membrane"/>
    <property type="evidence" value="ECO:0007669"/>
    <property type="project" value="InterPro"/>
</dbReference>
<keyword evidence="1" id="KW-0812">Transmembrane</keyword>
<feature type="transmembrane region" description="Helical" evidence="1">
    <location>
        <begin position="532"/>
        <end position="551"/>
    </location>
</feature>
<keyword evidence="1" id="KW-0472">Membrane</keyword>
<sequence>MDTRGYGGHFKLHAFIWRPSFGQRQARAYPSENISLVETVSLIGGIRPSPPVRSTASVVTTQEIINAIIRYRCSDDIDRYLHRNLQIERFLGAADINVLRQQDVSAAVLRPKALIDDRNNETVTRNHPNGTFRPNQGPLNARELFACLSQERFPTPPRALDLIPAERRLVYVTDLDPFCALAIAATAPRSQAAFLRDFLHKNLTFRVLIGVDIWSPSPTGHSLFALEFHLPYYAWRRTAAVIEDPRRVDGRPLRRSEESIPLAMKTPITNHTQPSHDYIYEAQISVLVTGIDDWVWAAYCFADVYFKPEGHSETVEHYSNSQIKLDPPSCGRHPANPPVWIPREYYLRALSSRMDQVEQEWNNSVSRLVQQTEPYIYSFTRDDIDVSKMGDITQQKGFKWTIRVLRQFSHLLSKTINTWDTFNNGEIRYFYKPHSDELADASWVTYMAAIDKNVTELRDLYSTLQYQTELFENMTNSLVNHAQHSETITTRKQSEFIRALTVITIFYLPPTLASTIFSMQGILPHAASINDWGYTLVGLFIATFILILNLPRITKFGGIVRAWQEDLFNSLNIYSIKRLLRGVDVREDGIELEEFNDEESSDDGEV</sequence>
<dbReference type="InterPro" id="IPR002523">
    <property type="entry name" value="MgTranspt_CorA/ZnTranspt_ZntB"/>
</dbReference>
<dbReference type="GO" id="GO:0046873">
    <property type="term" value="F:metal ion transmembrane transporter activity"/>
    <property type="evidence" value="ECO:0007669"/>
    <property type="project" value="InterPro"/>
</dbReference>
<accession>A0A7D8YXN8</accession>
<proteinExistence type="predicted"/>
<dbReference type="OrthoDB" id="5428055at2759"/>
<evidence type="ECO:0000256" key="1">
    <source>
        <dbReference type="SAM" id="Phobius"/>
    </source>
</evidence>
<reference evidence="2 3" key="1">
    <citation type="submission" date="2018-05" db="EMBL/GenBank/DDBJ databases">
        <title>Whole genome sequencing for identification of molecular markers to develop diagnostic detection tools for the regulated plant pathogen Lachnellula willkommii.</title>
        <authorList>
            <person name="Giroux E."/>
            <person name="Bilodeau G."/>
        </authorList>
    </citation>
    <scope>NUCLEOTIDE SEQUENCE [LARGE SCALE GENOMIC DNA]</scope>
    <source>
        <strain evidence="2 3">CBS 625.97</strain>
    </source>
</reference>
<evidence type="ECO:0000313" key="2">
    <source>
        <dbReference type="EMBL" id="TVY47386.1"/>
    </source>
</evidence>
<feature type="transmembrane region" description="Helical" evidence="1">
    <location>
        <begin position="499"/>
        <end position="520"/>
    </location>
</feature>
<dbReference type="EMBL" id="QGMG01001503">
    <property type="protein sequence ID" value="TVY47386.1"/>
    <property type="molecule type" value="Genomic_DNA"/>
</dbReference>
<organism evidence="2 3">
    <name type="scientific">Lachnellula cervina</name>
    <dbReference type="NCBI Taxonomy" id="1316786"/>
    <lineage>
        <taxon>Eukaryota</taxon>
        <taxon>Fungi</taxon>
        <taxon>Dikarya</taxon>
        <taxon>Ascomycota</taxon>
        <taxon>Pezizomycotina</taxon>
        <taxon>Leotiomycetes</taxon>
        <taxon>Helotiales</taxon>
        <taxon>Lachnaceae</taxon>
        <taxon>Lachnellula</taxon>
    </lineage>
</organism>
<gene>
    <name evidence="2" type="ORF">LCER1_G008313</name>
</gene>
<name>A0A7D8YXN8_9HELO</name>